<evidence type="ECO:0000256" key="2">
    <source>
        <dbReference type="ARBA" id="ARBA00010694"/>
    </source>
</evidence>
<evidence type="ECO:0000256" key="3">
    <source>
        <dbReference type="ARBA" id="ARBA00022448"/>
    </source>
</evidence>
<evidence type="ECO:0000313" key="9">
    <source>
        <dbReference type="Proteomes" id="UP000675881"/>
    </source>
</evidence>
<organism evidence="8 9">
    <name type="scientific">Lepeophtheirus salmonis</name>
    <name type="common">Salmon louse</name>
    <name type="synonym">Caligus salmonis</name>
    <dbReference type="NCBI Taxonomy" id="72036"/>
    <lineage>
        <taxon>Eukaryota</taxon>
        <taxon>Metazoa</taxon>
        <taxon>Ecdysozoa</taxon>
        <taxon>Arthropoda</taxon>
        <taxon>Crustacea</taxon>
        <taxon>Multicrustacea</taxon>
        <taxon>Hexanauplia</taxon>
        <taxon>Copepoda</taxon>
        <taxon>Siphonostomatoida</taxon>
        <taxon>Caligidae</taxon>
        <taxon>Lepeophtheirus</taxon>
    </lineage>
</organism>
<dbReference type="GO" id="GO:0005464">
    <property type="term" value="F:UDP-xylose transmembrane transporter activity"/>
    <property type="evidence" value="ECO:0007669"/>
    <property type="project" value="TreeGrafter"/>
</dbReference>
<dbReference type="PANTHER" id="PTHR10778:SF4">
    <property type="entry name" value="NUCLEOTIDE SUGAR TRANSPORTER SLC35B4"/>
    <property type="match status" value="1"/>
</dbReference>
<name>A0A7R8CWT8_LEPSM</name>
<reference evidence="8" key="1">
    <citation type="submission" date="2021-02" db="EMBL/GenBank/DDBJ databases">
        <authorList>
            <person name="Bekaert M."/>
        </authorList>
    </citation>
    <scope>NUCLEOTIDE SEQUENCE</scope>
    <source>
        <strain evidence="8">IoA-00</strain>
    </source>
</reference>
<dbReference type="PANTHER" id="PTHR10778">
    <property type="entry name" value="SOLUTE CARRIER FAMILY 35 MEMBER B"/>
    <property type="match status" value="1"/>
</dbReference>
<evidence type="ECO:0000256" key="7">
    <source>
        <dbReference type="ARBA" id="ARBA00023136"/>
    </source>
</evidence>
<dbReference type="GO" id="GO:0005789">
    <property type="term" value="C:endoplasmic reticulum membrane"/>
    <property type="evidence" value="ECO:0007669"/>
    <property type="project" value="TreeGrafter"/>
</dbReference>
<dbReference type="AlphaFoldDB" id="A0A7R8CWT8"/>
<dbReference type="GO" id="GO:0005462">
    <property type="term" value="F:UDP-N-acetylglucosamine transmembrane transporter activity"/>
    <property type="evidence" value="ECO:0007669"/>
    <property type="project" value="TreeGrafter"/>
</dbReference>
<proteinExistence type="inferred from homology"/>
<dbReference type="GO" id="GO:0000139">
    <property type="term" value="C:Golgi membrane"/>
    <property type="evidence" value="ECO:0007669"/>
    <property type="project" value="TreeGrafter"/>
</dbReference>
<keyword evidence="5" id="KW-0812">Transmembrane</keyword>
<evidence type="ECO:0000256" key="5">
    <source>
        <dbReference type="ARBA" id="ARBA00022692"/>
    </source>
</evidence>
<keyword evidence="9" id="KW-1185">Reference proteome</keyword>
<keyword evidence="4" id="KW-0762">Sugar transport</keyword>
<keyword evidence="6" id="KW-1133">Transmembrane helix</keyword>
<evidence type="ECO:0000256" key="6">
    <source>
        <dbReference type="ARBA" id="ARBA00022989"/>
    </source>
</evidence>
<dbReference type="Pfam" id="PF08449">
    <property type="entry name" value="UAA"/>
    <property type="match status" value="1"/>
</dbReference>
<comment type="similarity">
    <text evidence="2">Belongs to the nucleotide-sugar transporter family. SLC35B subfamily.</text>
</comment>
<sequence length="149" mass="16136">MLSTQTRIAIGLVFLGCGSNVVFLELLIKQNSGIGNLLTVINNYALGFNISMPLTLVFRAGSLMANMVLGVFVLNKTYTSLKYISVFMISVGIAICTIVSGQSISSENSEGGLTSWLIEKLNSKYGKHSNEAFFLYACHCLAWVSVPLL</sequence>
<gene>
    <name evidence="8" type="ORF">LSAA_10743</name>
</gene>
<evidence type="ECO:0000256" key="1">
    <source>
        <dbReference type="ARBA" id="ARBA00004127"/>
    </source>
</evidence>
<dbReference type="Proteomes" id="UP000675881">
    <property type="component" value="Chromosome 5"/>
</dbReference>
<dbReference type="EMBL" id="HG994584">
    <property type="protein sequence ID" value="CAF2955358.1"/>
    <property type="molecule type" value="Genomic_DNA"/>
</dbReference>
<protein>
    <submittedName>
        <fullName evidence="8">SLC35B4</fullName>
    </submittedName>
</protein>
<keyword evidence="7" id="KW-0472">Membrane</keyword>
<comment type="subcellular location">
    <subcellularLocation>
        <location evidence="1">Endomembrane system</location>
        <topology evidence="1">Multi-pass membrane protein</topology>
    </subcellularLocation>
</comment>
<evidence type="ECO:0000256" key="4">
    <source>
        <dbReference type="ARBA" id="ARBA00022597"/>
    </source>
</evidence>
<keyword evidence="3" id="KW-0813">Transport</keyword>
<accession>A0A7R8CWT8</accession>
<dbReference type="InterPro" id="IPR013657">
    <property type="entry name" value="SCL35B1-4/HUT1"/>
</dbReference>
<dbReference type="OrthoDB" id="999962at2759"/>
<evidence type="ECO:0000313" key="8">
    <source>
        <dbReference type="EMBL" id="CAF2955358.1"/>
    </source>
</evidence>